<accession>A0A1H9B231</accession>
<name>A0A1H9B231_9PSEU</name>
<organism evidence="1 2">
    <name type="scientific">Lentzea flaviverrucosa</name>
    <dbReference type="NCBI Taxonomy" id="200379"/>
    <lineage>
        <taxon>Bacteria</taxon>
        <taxon>Bacillati</taxon>
        <taxon>Actinomycetota</taxon>
        <taxon>Actinomycetes</taxon>
        <taxon>Pseudonocardiales</taxon>
        <taxon>Pseudonocardiaceae</taxon>
        <taxon>Lentzea</taxon>
    </lineage>
</organism>
<dbReference type="AlphaFoldDB" id="A0A1H9B231"/>
<keyword evidence="2" id="KW-1185">Reference proteome</keyword>
<evidence type="ECO:0000313" key="2">
    <source>
        <dbReference type="Proteomes" id="UP000199028"/>
    </source>
</evidence>
<dbReference type="EMBL" id="FOFT01000001">
    <property type="protein sequence ID" value="SEP82761.1"/>
    <property type="molecule type" value="Genomic_DNA"/>
</dbReference>
<sequence>MHFPGDSTWQVSCRSGNTFALYTRDALGISTPIADSIPRLTPPVPRMRDAYVPETFGAAWDRWWTQSYDHGGGGRPPVGLPQQMRAAYAQWSPNQASPTRSGARDDARAGFQVVLEEIVDQLTGELGHPPVFDVQLVQIPVEGQFWRRVDKRTALVSDELQASRNVLAPLESVLRELSQ</sequence>
<protein>
    <submittedName>
        <fullName evidence="1">Uncharacterized protein</fullName>
    </submittedName>
</protein>
<gene>
    <name evidence="1" type="ORF">SAMN05216195_101347</name>
</gene>
<evidence type="ECO:0000313" key="1">
    <source>
        <dbReference type="EMBL" id="SEP82761.1"/>
    </source>
</evidence>
<reference evidence="2" key="1">
    <citation type="submission" date="2016-10" db="EMBL/GenBank/DDBJ databases">
        <authorList>
            <person name="Varghese N."/>
            <person name="Submissions S."/>
        </authorList>
    </citation>
    <scope>NUCLEOTIDE SEQUENCE [LARGE SCALE GENOMIC DNA]</scope>
    <source>
        <strain evidence="2">CGMCC 4.578</strain>
    </source>
</reference>
<dbReference type="Proteomes" id="UP000199028">
    <property type="component" value="Unassembled WGS sequence"/>
</dbReference>
<proteinExistence type="predicted"/>